<accession>A0A3P7Q7H4</accession>
<sequence>MKMPASVVDINFVGGKTFAATSPSDPNFLTKPPSKLEAASPTNGPDNVHSVYGSGDNYYGTLFTQMSYGMGENNQLSTSNPVASPGNTLNPNLTTALAMSVLAAAATGNNTPEFTGGQPPLLGQQMHPGGQAHAPMHDEKNSNSYPNAFVAALMA</sequence>
<dbReference type="EMBL" id="UYRU01076008">
    <property type="protein sequence ID" value="VDN26499.1"/>
    <property type="molecule type" value="Genomic_DNA"/>
</dbReference>
<evidence type="ECO:0000313" key="3">
    <source>
        <dbReference type="Proteomes" id="UP000281553"/>
    </source>
</evidence>
<dbReference type="AlphaFoldDB" id="A0A3P7Q7H4"/>
<evidence type="ECO:0000256" key="1">
    <source>
        <dbReference type="SAM" id="MobiDB-lite"/>
    </source>
</evidence>
<reference evidence="2 3" key="1">
    <citation type="submission" date="2018-11" db="EMBL/GenBank/DDBJ databases">
        <authorList>
            <consortium name="Pathogen Informatics"/>
        </authorList>
    </citation>
    <scope>NUCLEOTIDE SEQUENCE [LARGE SCALE GENOMIC DNA]</scope>
</reference>
<gene>
    <name evidence="2" type="ORF">DILT_LOCUS14820</name>
</gene>
<name>A0A3P7Q7H4_DIBLA</name>
<feature type="non-terminal residue" evidence="2">
    <location>
        <position position="155"/>
    </location>
</feature>
<keyword evidence="3" id="KW-1185">Reference proteome</keyword>
<protein>
    <submittedName>
        <fullName evidence="2">Uncharacterized protein</fullName>
    </submittedName>
</protein>
<evidence type="ECO:0000313" key="2">
    <source>
        <dbReference type="EMBL" id="VDN26499.1"/>
    </source>
</evidence>
<feature type="region of interest" description="Disordered" evidence="1">
    <location>
        <begin position="21"/>
        <end position="48"/>
    </location>
</feature>
<dbReference type="Proteomes" id="UP000281553">
    <property type="component" value="Unassembled WGS sequence"/>
</dbReference>
<proteinExistence type="predicted"/>
<organism evidence="2 3">
    <name type="scientific">Dibothriocephalus latus</name>
    <name type="common">Fish tapeworm</name>
    <name type="synonym">Diphyllobothrium latum</name>
    <dbReference type="NCBI Taxonomy" id="60516"/>
    <lineage>
        <taxon>Eukaryota</taxon>
        <taxon>Metazoa</taxon>
        <taxon>Spiralia</taxon>
        <taxon>Lophotrochozoa</taxon>
        <taxon>Platyhelminthes</taxon>
        <taxon>Cestoda</taxon>
        <taxon>Eucestoda</taxon>
        <taxon>Diphyllobothriidea</taxon>
        <taxon>Diphyllobothriidae</taxon>
        <taxon>Dibothriocephalus</taxon>
    </lineage>
</organism>